<proteinExistence type="predicted"/>
<organism evidence="1">
    <name type="scientific">Anthurium amnicola</name>
    <dbReference type="NCBI Taxonomy" id="1678845"/>
    <lineage>
        <taxon>Eukaryota</taxon>
        <taxon>Viridiplantae</taxon>
        <taxon>Streptophyta</taxon>
        <taxon>Embryophyta</taxon>
        <taxon>Tracheophyta</taxon>
        <taxon>Spermatophyta</taxon>
        <taxon>Magnoliopsida</taxon>
        <taxon>Liliopsida</taxon>
        <taxon>Araceae</taxon>
        <taxon>Pothoideae</taxon>
        <taxon>Potheae</taxon>
        <taxon>Anthurium</taxon>
    </lineage>
</organism>
<evidence type="ECO:0000313" key="1">
    <source>
        <dbReference type="EMBL" id="JAT50939.1"/>
    </source>
</evidence>
<dbReference type="EMBL" id="GDJX01016997">
    <property type="protein sequence ID" value="JAT50939.1"/>
    <property type="molecule type" value="Transcribed_RNA"/>
</dbReference>
<name>A0A1D1Y8I3_9ARAE</name>
<sequence length="122" mass="13320">GKETDPHPLFIRWSRKFSAEYDAAALTPGSKYAFAFPLMLKGESTEGWKEVVTLKVVLPDGQDYPTTTVDPNDIPLNSDKNFQSGVFAVTKSEGKITLNVITEQGRNLKSALVVGDIGLVPH</sequence>
<protein>
    <submittedName>
        <fullName evidence="1">Protein PHLOEM PROTEIN 2-LIKE A1</fullName>
    </submittedName>
</protein>
<feature type="non-terminal residue" evidence="1">
    <location>
        <position position="1"/>
    </location>
</feature>
<dbReference type="AlphaFoldDB" id="A0A1D1Y8I3"/>
<reference evidence="1" key="1">
    <citation type="submission" date="2015-07" db="EMBL/GenBank/DDBJ databases">
        <title>Transcriptome Assembly of Anthurium amnicola.</title>
        <authorList>
            <person name="Suzuki J."/>
        </authorList>
    </citation>
    <scope>NUCLEOTIDE SEQUENCE</scope>
</reference>
<gene>
    <name evidence="1" type="primary">PP2A1_7</name>
    <name evidence="1" type="ORF">g.95366</name>
</gene>
<accession>A0A1D1Y8I3</accession>